<dbReference type="EMBL" id="CAJVCH010201237">
    <property type="protein sequence ID" value="CAG7730846.1"/>
    <property type="molecule type" value="Genomic_DNA"/>
</dbReference>
<protein>
    <submittedName>
        <fullName evidence="1">Uncharacterized protein</fullName>
    </submittedName>
</protein>
<sequence length="81" mass="9092">QRKLKSSPVSNIPRRSRHRLLKQVRQGGFSGDSINFILESPLTTNHHEDAIPIEITLSEVNGGGHELCEDWLQDMQSQGSN</sequence>
<feature type="non-terminal residue" evidence="1">
    <location>
        <position position="81"/>
    </location>
</feature>
<dbReference type="AlphaFoldDB" id="A0A8J2K990"/>
<reference evidence="1" key="1">
    <citation type="submission" date="2021-06" db="EMBL/GenBank/DDBJ databases">
        <authorList>
            <person name="Hodson N. C."/>
            <person name="Mongue J. A."/>
            <person name="Jaron S. K."/>
        </authorList>
    </citation>
    <scope>NUCLEOTIDE SEQUENCE</scope>
</reference>
<evidence type="ECO:0000313" key="2">
    <source>
        <dbReference type="Proteomes" id="UP000708208"/>
    </source>
</evidence>
<gene>
    <name evidence="1" type="ORF">AFUS01_LOCUS19462</name>
</gene>
<keyword evidence="2" id="KW-1185">Reference proteome</keyword>
<name>A0A8J2K990_9HEXA</name>
<evidence type="ECO:0000313" key="1">
    <source>
        <dbReference type="EMBL" id="CAG7730846.1"/>
    </source>
</evidence>
<proteinExistence type="predicted"/>
<comment type="caution">
    <text evidence="1">The sequence shown here is derived from an EMBL/GenBank/DDBJ whole genome shotgun (WGS) entry which is preliminary data.</text>
</comment>
<dbReference type="Proteomes" id="UP000708208">
    <property type="component" value="Unassembled WGS sequence"/>
</dbReference>
<accession>A0A8J2K990</accession>
<feature type="non-terminal residue" evidence="1">
    <location>
        <position position="1"/>
    </location>
</feature>
<organism evidence="1 2">
    <name type="scientific">Allacma fusca</name>
    <dbReference type="NCBI Taxonomy" id="39272"/>
    <lineage>
        <taxon>Eukaryota</taxon>
        <taxon>Metazoa</taxon>
        <taxon>Ecdysozoa</taxon>
        <taxon>Arthropoda</taxon>
        <taxon>Hexapoda</taxon>
        <taxon>Collembola</taxon>
        <taxon>Symphypleona</taxon>
        <taxon>Sminthuridae</taxon>
        <taxon>Allacma</taxon>
    </lineage>
</organism>